<reference evidence="1 2" key="1">
    <citation type="journal article" date="2022" name="Plant J.">
        <title>Chromosome-level genome of Camellia lanceoleosa provides a valuable resource for understanding genome evolution and self-incompatibility.</title>
        <authorList>
            <person name="Gong W."/>
            <person name="Xiao S."/>
            <person name="Wang L."/>
            <person name="Liao Z."/>
            <person name="Chang Y."/>
            <person name="Mo W."/>
            <person name="Hu G."/>
            <person name="Li W."/>
            <person name="Zhao G."/>
            <person name="Zhu H."/>
            <person name="Hu X."/>
            <person name="Ji K."/>
            <person name="Xiang X."/>
            <person name="Song Q."/>
            <person name="Yuan D."/>
            <person name="Jin S."/>
            <person name="Zhang L."/>
        </authorList>
    </citation>
    <scope>NUCLEOTIDE SEQUENCE [LARGE SCALE GENOMIC DNA]</scope>
    <source>
        <strain evidence="1">SQ_2022a</strain>
    </source>
</reference>
<proteinExistence type="predicted"/>
<evidence type="ECO:0000313" key="2">
    <source>
        <dbReference type="Proteomes" id="UP001060215"/>
    </source>
</evidence>
<keyword evidence="2" id="KW-1185">Reference proteome</keyword>
<protein>
    <submittedName>
        <fullName evidence="1">CSC1-like protein ERD4</fullName>
    </submittedName>
</protein>
<comment type="caution">
    <text evidence="1">The sequence shown here is derived from an EMBL/GenBank/DDBJ whole genome shotgun (WGS) entry which is preliminary data.</text>
</comment>
<accession>A0ACC0FCZ0</accession>
<dbReference type="EMBL" id="CM045772">
    <property type="protein sequence ID" value="KAI7986448.1"/>
    <property type="molecule type" value="Genomic_DNA"/>
</dbReference>
<name>A0ACC0FCZ0_9ERIC</name>
<gene>
    <name evidence="1" type="ORF">LOK49_LG14G00966</name>
</gene>
<evidence type="ECO:0000313" key="1">
    <source>
        <dbReference type="EMBL" id="KAI7986448.1"/>
    </source>
</evidence>
<sequence>MFWGKFQFKKKKKSRTETRGEGKKRERKGEEGRGRRRNRRWCSGLGRWRDRRSNRKQLWRLQIQPDRQVSKIPSGGVRRGGKFFVGYGLELSRIVPLIIYHLKRKYLCKIEAERREGWAPGDLGLATRVPGDMLVVTIVLCYSVIAPIIIPFAALYFALDWFVLRNQVLKVYVPSYESYGRMWLHINTRIVASLLLYQVLTVGYFNKEVLLCSILDPSSNTLPSL</sequence>
<organism evidence="1 2">
    <name type="scientific">Camellia lanceoleosa</name>
    <dbReference type="NCBI Taxonomy" id="1840588"/>
    <lineage>
        <taxon>Eukaryota</taxon>
        <taxon>Viridiplantae</taxon>
        <taxon>Streptophyta</taxon>
        <taxon>Embryophyta</taxon>
        <taxon>Tracheophyta</taxon>
        <taxon>Spermatophyta</taxon>
        <taxon>Magnoliopsida</taxon>
        <taxon>eudicotyledons</taxon>
        <taxon>Gunneridae</taxon>
        <taxon>Pentapetalae</taxon>
        <taxon>asterids</taxon>
        <taxon>Ericales</taxon>
        <taxon>Theaceae</taxon>
        <taxon>Camellia</taxon>
    </lineage>
</organism>
<dbReference type="Proteomes" id="UP001060215">
    <property type="component" value="Chromosome 15"/>
</dbReference>